<dbReference type="PANTHER" id="PTHR14269:SF62">
    <property type="entry name" value="CDP-DIACYLGLYCEROL--GLYCEROL-3-PHOSPHATE 3-PHOSPHATIDYLTRANSFERASE 1, CHLOROPLASTIC"/>
    <property type="match status" value="1"/>
</dbReference>
<dbReference type="AlphaFoldDB" id="A0A1B9F9K6"/>
<organism evidence="13 14">
    <name type="scientific">Dissulfuribacter thermophilus</name>
    <dbReference type="NCBI Taxonomy" id="1156395"/>
    <lineage>
        <taxon>Bacteria</taxon>
        <taxon>Pseudomonadati</taxon>
        <taxon>Thermodesulfobacteriota</taxon>
        <taxon>Dissulfuribacteria</taxon>
        <taxon>Dissulfuribacterales</taxon>
        <taxon>Dissulfuribacteraceae</taxon>
        <taxon>Dissulfuribacter</taxon>
    </lineage>
</organism>
<evidence type="ECO:0000313" key="13">
    <source>
        <dbReference type="EMBL" id="OCC16588.1"/>
    </source>
</evidence>
<protein>
    <submittedName>
        <fullName evidence="13">CDP-diacylglycerol--glycerol-3-phosphate 3-phosphatidyltransferase</fullName>
    </submittedName>
</protein>
<keyword evidence="4 11" id="KW-0808">Transferase</keyword>
<dbReference type="EMBL" id="MAGO01000001">
    <property type="protein sequence ID" value="OCC16588.1"/>
    <property type="molecule type" value="Genomic_DNA"/>
</dbReference>
<evidence type="ECO:0000256" key="1">
    <source>
        <dbReference type="ARBA" id="ARBA00004141"/>
    </source>
</evidence>
<feature type="transmembrane region" description="Helical" evidence="12">
    <location>
        <begin position="285"/>
        <end position="305"/>
    </location>
</feature>
<keyword evidence="6 12" id="KW-1133">Transmembrane helix</keyword>
<dbReference type="Proteomes" id="UP000093080">
    <property type="component" value="Unassembled WGS sequence"/>
</dbReference>
<keyword evidence="14" id="KW-1185">Reference proteome</keyword>
<dbReference type="PROSITE" id="PS00379">
    <property type="entry name" value="CDP_ALCOHOL_P_TRANSF"/>
    <property type="match status" value="1"/>
</dbReference>
<evidence type="ECO:0000256" key="9">
    <source>
        <dbReference type="ARBA" id="ARBA00023209"/>
    </source>
</evidence>
<gene>
    <name evidence="13" type="ORF">DBT_0406</name>
</gene>
<keyword evidence="5 12" id="KW-0812">Transmembrane</keyword>
<keyword evidence="7" id="KW-0443">Lipid metabolism</keyword>
<feature type="transmembrane region" description="Helical" evidence="12">
    <location>
        <begin position="194"/>
        <end position="215"/>
    </location>
</feature>
<dbReference type="STRING" id="1156395.DBT_0406"/>
<keyword evidence="9" id="KW-0594">Phospholipid biosynthesis</keyword>
<dbReference type="PANTHER" id="PTHR14269">
    <property type="entry name" value="CDP-DIACYLGLYCEROL--GLYCEROL-3-PHOSPHATE 3-PHOSPHATIDYLTRANSFERASE-RELATED"/>
    <property type="match status" value="1"/>
</dbReference>
<proteinExistence type="inferred from homology"/>
<dbReference type="Pfam" id="PF01066">
    <property type="entry name" value="CDP-OH_P_transf"/>
    <property type="match status" value="1"/>
</dbReference>
<keyword evidence="10" id="KW-1208">Phospholipid metabolism</keyword>
<reference evidence="13 14" key="1">
    <citation type="submission" date="2016-06" db="EMBL/GenBank/DDBJ databases">
        <title>Respiratory ammonification of nitrate coupled to the oxidation of elemental sulfur in deep-sea autotrophic thermophilic bacteria.</title>
        <authorList>
            <person name="Slobodkina G.B."/>
            <person name="Mardanov A.V."/>
            <person name="Ravin N.V."/>
            <person name="Frolova A.A."/>
            <person name="Viryasiv M.B."/>
            <person name="Chernyh N.A."/>
            <person name="Bonch-Osmolovskaya E.A."/>
            <person name="Slobodkin A.I."/>
        </authorList>
    </citation>
    <scope>NUCLEOTIDE SEQUENCE [LARGE SCALE GENOMIC DNA]</scope>
    <source>
        <strain evidence="13 14">S69</strain>
    </source>
</reference>
<comment type="caution">
    <text evidence="13">The sequence shown here is derived from an EMBL/GenBank/DDBJ whole genome shotgun (WGS) entry which is preliminary data.</text>
</comment>
<feature type="transmembrane region" description="Helical" evidence="12">
    <location>
        <begin position="171"/>
        <end position="188"/>
    </location>
</feature>
<dbReference type="GO" id="GO:0016020">
    <property type="term" value="C:membrane"/>
    <property type="evidence" value="ECO:0007669"/>
    <property type="project" value="UniProtKB-SubCell"/>
</dbReference>
<dbReference type="GO" id="GO:0016780">
    <property type="term" value="F:phosphotransferase activity, for other substituted phosphate groups"/>
    <property type="evidence" value="ECO:0007669"/>
    <property type="project" value="InterPro"/>
</dbReference>
<comment type="subcellular location">
    <subcellularLocation>
        <location evidence="1">Membrane</location>
        <topology evidence="1">Multi-pass membrane protein</topology>
    </subcellularLocation>
</comment>
<feature type="transmembrane region" description="Helical" evidence="12">
    <location>
        <begin position="27"/>
        <end position="50"/>
    </location>
</feature>
<dbReference type="RefSeq" id="WP_067615842.1">
    <property type="nucleotide sequence ID" value="NZ_MAGO01000001.1"/>
</dbReference>
<feature type="transmembrane region" description="Helical" evidence="12">
    <location>
        <begin position="311"/>
        <end position="331"/>
    </location>
</feature>
<comment type="similarity">
    <text evidence="2 11">Belongs to the CDP-alcohol phosphatidyltransferase class-I family.</text>
</comment>
<dbReference type="InterPro" id="IPR050324">
    <property type="entry name" value="CDP-alcohol_PTase-I"/>
</dbReference>
<dbReference type="OrthoDB" id="9796672at2"/>
<dbReference type="PATRIC" id="fig|1156395.6.peg.409"/>
<evidence type="ECO:0000256" key="5">
    <source>
        <dbReference type="ARBA" id="ARBA00022692"/>
    </source>
</evidence>
<accession>A0A1B9F9K6</accession>
<dbReference type="Gene3D" id="1.20.120.1760">
    <property type="match status" value="1"/>
</dbReference>
<evidence type="ECO:0000256" key="4">
    <source>
        <dbReference type="ARBA" id="ARBA00022679"/>
    </source>
</evidence>
<evidence type="ECO:0000313" key="14">
    <source>
        <dbReference type="Proteomes" id="UP000093080"/>
    </source>
</evidence>
<feature type="transmembrane region" description="Helical" evidence="12">
    <location>
        <begin position="253"/>
        <end position="273"/>
    </location>
</feature>
<evidence type="ECO:0000256" key="11">
    <source>
        <dbReference type="RuleBase" id="RU003750"/>
    </source>
</evidence>
<dbReference type="InterPro" id="IPR000462">
    <property type="entry name" value="CDP-OH_P_trans"/>
</dbReference>
<dbReference type="InterPro" id="IPR048254">
    <property type="entry name" value="CDP_ALCOHOL_P_TRANSF_CS"/>
</dbReference>
<evidence type="ECO:0000256" key="7">
    <source>
        <dbReference type="ARBA" id="ARBA00023098"/>
    </source>
</evidence>
<evidence type="ECO:0000256" key="12">
    <source>
        <dbReference type="SAM" id="Phobius"/>
    </source>
</evidence>
<evidence type="ECO:0000256" key="10">
    <source>
        <dbReference type="ARBA" id="ARBA00023264"/>
    </source>
</evidence>
<feature type="transmembrane region" description="Helical" evidence="12">
    <location>
        <begin position="227"/>
        <end position="247"/>
    </location>
</feature>
<name>A0A1B9F9K6_9BACT</name>
<dbReference type="GO" id="GO:0046474">
    <property type="term" value="P:glycerophospholipid biosynthetic process"/>
    <property type="evidence" value="ECO:0007669"/>
    <property type="project" value="TreeGrafter"/>
</dbReference>
<keyword evidence="8 12" id="KW-0472">Membrane</keyword>
<sequence>MTLRANHLTVLRVLLLPLPYFLLYQGIWGRVAALLIFTALGLTDYLDGLLARRHGATRLGKLLDPIADKIFLVVIVVCLIDLDILPFWLAIPIFLRESLVAEIRRTGIQLEVTELAKIKTTIQMAASGLMFLLDTFKSKIVLVAFLAGAELATIFLAVALFIRDGRLSGRMHWAIGLLGTALVLGMTLTERAIYLAYGSAVVIITLISGGVYFVNGIPALFSKGRVCILRALLTCIFPIFPLCLIQDLSHNGLWAIILILSMEYAAQGLDAIATPFRKDLSMFKSLFIIPLAMVLLTSAKIGFPIPGIDVHMALILTVFLYAFYLVLDLIYNKDVVFLY</sequence>
<evidence type="ECO:0000256" key="6">
    <source>
        <dbReference type="ARBA" id="ARBA00022989"/>
    </source>
</evidence>
<dbReference type="InterPro" id="IPR043130">
    <property type="entry name" value="CDP-OH_PTrfase_TM_dom"/>
</dbReference>
<feature type="transmembrane region" description="Helical" evidence="12">
    <location>
        <begin position="70"/>
        <end position="95"/>
    </location>
</feature>
<evidence type="ECO:0000256" key="8">
    <source>
        <dbReference type="ARBA" id="ARBA00023136"/>
    </source>
</evidence>
<evidence type="ECO:0000256" key="3">
    <source>
        <dbReference type="ARBA" id="ARBA00022516"/>
    </source>
</evidence>
<evidence type="ECO:0000256" key="2">
    <source>
        <dbReference type="ARBA" id="ARBA00010441"/>
    </source>
</evidence>
<feature type="transmembrane region" description="Helical" evidence="12">
    <location>
        <begin position="140"/>
        <end position="162"/>
    </location>
</feature>
<keyword evidence="3" id="KW-0444">Lipid biosynthesis</keyword>